<reference evidence="1" key="1">
    <citation type="journal article" date="2023" name="Science">
        <title>Genome structures resolve the early diversification of teleost fishes.</title>
        <authorList>
            <person name="Parey E."/>
            <person name="Louis A."/>
            <person name="Montfort J."/>
            <person name="Bouchez O."/>
            <person name="Roques C."/>
            <person name="Iampietro C."/>
            <person name="Lluch J."/>
            <person name="Castinel A."/>
            <person name="Donnadieu C."/>
            <person name="Desvignes T."/>
            <person name="Floi Bucao C."/>
            <person name="Jouanno E."/>
            <person name="Wen M."/>
            <person name="Mejri S."/>
            <person name="Dirks R."/>
            <person name="Jansen H."/>
            <person name="Henkel C."/>
            <person name="Chen W.J."/>
            <person name="Zahm M."/>
            <person name="Cabau C."/>
            <person name="Klopp C."/>
            <person name="Thompson A.W."/>
            <person name="Robinson-Rechavi M."/>
            <person name="Braasch I."/>
            <person name="Lecointre G."/>
            <person name="Bobe J."/>
            <person name="Postlethwait J.H."/>
            <person name="Berthelot C."/>
            <person name="Roest Crollius H."/>
            <person name="Guiguen Y."/>
        </authorList>
    </citation>
    <scope>NUCLEOTIDE SEQUENCE</scope>
    <source>
        <strain evidence="1">WJC10195</strain>
    </source>
</reference>
<dbReference type="SUPFAM" id="SSF52540">
    <property type="entry name" value="P-loop containing nucleoside triphosphate hydrolases"/>
    <property type="match status" value="2"/>
</dbReference>
<gene>
    <name evidence="1" type="ORF">SKAU_G00325540</name>
</gene>
<dbReference type="InterPro" id="IPR026302">
    <property type="entry name" value="NEDD4-bd_p2"/>
</dbReference>
<dbReference type="PANTHER" id="PTHR13308">
    <property type="entry name" value="NEDD4-BINDING PROTEIN 2-LIKE 1"/>
    <property type="match status" value="1"/>
</dbReference>
<evidence type="ECO:0000313" key="2">
    <source>
        <dbReference type="Proteomes" id="UP001152622"/>
    </source>
</evidence>
<name>A0A9Q1EPJ2_SYNKA</name>
<evidence type="ECO:0000313" key="1">
    <source>
        <dbReference type="EMBL" id="KAJ8342626.1"/>
    </source>
</evidence>
<organism evidence="1 2">
    <name type="scientific">Synaphobranchus kaupii</name>
    <name type="common">Kaup's arrowtooth eel</name>
    <dbReference type="NCBI Taxonomy" id="118154"/>
    <lineage>
        <taxon>Eukaryota</taxon>
        <taxon>Metazoa</taxon>
        <taxon>Chordata</taxon>
        <taxon>Craniata</taxon>
        <taxon>Vertebrata</taxon>
        <taxon>Euteleostomi</taxon>
        <taxon>Actinopterygii</taxon>
        <taxon>Neopterygii</taxon>
        <taxon>Teleostei</taxon>
        <taxon>Anguilliformes</taxon>
        <taxon>Synaphobranchidae</taxon>
        <taxon>Synaphobranchus</taxon>
    </lineage>
</organism>
<protein>
    <submittedName>
        <fullName evidence="1">Uncharacterized protein</fullName>
    </submittedName>
</protein>
<dbReference type="OrthoDB" id="3231855at2759"/>
<dbReference type="PANTHER" id="PTHR13308:SF5">
    <property type="entry name" value="NEDD4-BINDING PROTEIN 2-LIKE 1"/>
    <property type="match status" value="1"/>
</dbReference>
<dbReference type="EMBL" id="JAINUF010000014">
    <property type="protein sequence ID" value="KAJ8342626.1"/>
    <property type="molecule type" value="Genomic_DNA"/>
</dbReference>
<dbReference type="Proteomes" id="UP001152622">
    <property type="component" value="Chromosome 14"/>
</dbReference>
<dbReference type="AlphaFoldDB" id="A0A9Q1EPJ2"/>
<comment type="caution">
    <text evidence="1">The sequence shown here is derived from an EMBL/GenBank/DDBJ whole genome shotgun (WGS) entry which is preliminary data.</text>
</comment>
<accession>A0A9Q1EPJ2</accession>
<dbReference type="Gene3D" id="3.40.50.300">
    <property type="entry name" value="P-loop containing nucleotide triphosphate hydrolases"/>
    <property type="match status" value="2"/>
</dbReference>
<proteinExistence type="predicted"/>
<keyword evidence="2" id="KW-1185">Reference proteome</keyword>
<dbReference type="InterPro" id="IPR027417">
    <property type="entry name" value="P-loop_NTPase"/>
</dbReference>
<sequence length="250" mass="29089">MGNRPHLIIMRGLPGSGKSELARKIKKKKYGDTGVILSTDDFCRDKYGFYEFDHSKRNWRHKQNQEKAEVAMKNRVHPIIIDNTNITRRDMEPYVLMGLKYRYYIKFVTTPDHKRCTVDELHARVAHCGIKKGTIHRLKHNSTGQFSEKMAQRRRNRPHLIILRGLPGSGKTKLARNIMEKYGNSGEVLSTDDYFIDEDAQEAIDNGVHPIIIDNTNMRFRDMRPYVEMEGKLWDTKVGNVQDEEELQAS</sequence>
<dbReference type="Pfam" id="PF13671">
    <property type="entry name" value="AAA_33"/>
    <property type="match status" value="1"/>
</dbReference>